<dbReference type="InterPro" id="IPR046748">
    <property type="entry name" value="HipA_2"/>
</dbReference>
<dbReference type="Proteomes" id="UP000012589">
    <property type="component" value="Unassembled WGS sequence"/>
</dbReference>
<evidence type="ECO:0000313" key="3">
    <source>
        <dbReference type="Proteomes" id="UP000012589"/>
    </source>
</evidence>
<dbReference type="EMBL" id="AQFT01000114">
    <property type="protein sequence ID" value="EMZ22966.1"/>
    <property type="molecule type" value="Genomic_DNA"/>
</dbReference>
<name>N2A463_9FIRM</name>
<dbReference type="AlphaFoldDB" id="N2A463"/>
<dbReference type="STRING" id="1235802.C823_03736"/>
<accession>N2A463</accession>
<keyword evidence="3" id="KW-1185">Reference proteome</keyword>
<comment type="caution">
    <text evidence="2">The sequence shown here is derived from an EMBL/GenBank/DDBJ whole genome shotgun (WGS) entry which is preliminary data.</text>
</comment>
<dbReference type="HOGENOM" id="CLU_089629_1_0_9"/>
<sequence length="239" mass="27886">MTDDNIPVIIKTLNGPEGSLVLFNEYVCYRMAMLLKIPMPVSGICLINQDTVIYNDCVTLKQFGYGFYSTYLNKSVTLVDTIIPLMQNKEDFFKILLFDHVIFNTDRNPGNLLVQYYKNNITLRVIDHSHVFINQAIWDASCLNRAIAEKDYFSTRILDNNTYLYNMFFHHVTITKKHFDKLKIEFCNKITKEALCNIFTDVPSAWMPTSHDTDALTEYILYRIDHLDDICNTITNYLK</sequence>
<dbReference type="PATRIC" id="fig|1235802.3.peg.3940"/>
<proteinExistence type="predicted"/>
<organism evidence="2 3">
    <name type="scientific">Eubacterium plexicaudatum ASF492</name>
    <dbReference type="NCBI Taxonomy" id="1235802"/>
    <lineage>
        <taxon>Bacteria</taxon>
        <taxon>Bacillati</taxon>
        <taxon>Bacillota</taxon>
        <taxon>Clostridia</taxon>
        <taxon>Eubacteriales</taxon>
        <taxon>Eubacteriaceae</taxon>
        <taxon>Eubacterium</taxon>
    </lineage>
</organism>
<evidence type="ECO:0000259" key="1">
    <source>
        <dbReference type="Pfam" id="PF20613"/>
    </source>
</evidence>
<feature type="domain" description="HipA-like kinase" evidence="1">
    <location>
        <begin position="4"/>
        <end position="137"/>
    </location>
</feature>
<protein>
    <recommendedName>
        <fullName evidence="1">HipA-like kinase domain-containing protein</fullName>
    </recommendedName>
</protein>
<dbReference type="Gene3D" id="1.10.1070.20">
    <property type="match status" value="1"/>
</dbReference>
<reference evidence="2 3" key="1">
    <citation type="journal article" date="2014" name="Genome Announc.">
        <title>Draft genome sequences of the altered schaedler flora, a defined bacterial community from gnotobiotic mice.</title>
        <authorList>
            <person name="Wannemuehler M.J."/>
            <person name="Overstreet A.M."/>
            <person name="Ward D.V."/>
            <person name="Phillips G.J."/>
        </authorList>
    </citation>
    <scope>NUCLEOTIDE SEQUENCE [LARGE SCALE GENOMIC DNA]</scope>
    <source>
        <strain evidence="2 3">ASF492</strain>
    </source>
</reference>
<evidence type="ECO:0000313" key="2">
    <source>
        <dbReference type="EMBL" id="EMZ22966.1"/>
    </source>
</evidence>
<dbReference type="Pfam" id="PF20613">
    <property type="entry name" value="HipA_2"/>
    <property type="match status" value="1"/>
</dbReference>
<gene>
    <name evidence="2" type="ORF">C823_03736</name>
</gene>
<dbReference type="OrthoDB" id="2939938at2"/>
<dbReference type="eggNOG" id="ENOG503313S">
    <property type="taxonomic scope" value="Bacteria"/>
</dbReference>